<dbReference type="Gene3D" id="3.40.50.1820">
    <property type="entry name" value="alpha/beta hydrolase"/>
    <property type="match status" value="1"/>
</dbReference>
<organism evidence="2 3">
    <name type="scientific">Tumebacillus amylolyticus</name>
    <dbReference type="NCBI Taxonomy" id="2801339"/>
    <lineage>
        <taxon>Bacteria</taxon>
        <taxon>Bacillati</taxon>
        <taxon>Bacillota</taxon>
        <taxon>Bacilli</taxon>
        <taxon>Bacillales</taxon>
        <taxon>Alicyclobacillaceae</taxon>
        <taxon>Tumebacillus</taxon>
    </lineage>
</organism>
<sequence>MTLHTQTFPAGDASTRSVPLTVVLVHGAGEHSGRYGHVLEKLNAHGISVITGDLPGHGRSGGISGHVETFDEYLDAVSEWMRLAEQQSGPQGHVMIVGHSMGGLVTSRYLQERGEQHSTLIGAVLSSPCLKLVIEVPAWKKSLANLLNSLAPRLRMASGIKPSDVSRHPTVVSQYGSDPLMGTKVSVRWFHELNAAMEQAVTKADSISIPLLVMQAGQDRLVDANIAPVFYNKLPAHDLNKFVPYHNLYHELFNEPERDEVLETTVEWLTSCQNAAVGM</sequence>
<dbReference type="PRINTS" id="PR00111">
    <property type="entry name" value="ABHYDROLASE"/>
</dbReference>
<dbReference type="RefSeq" id="WP_201637758.1">
    <property type="nucleotide sequence ID" value="NZ_JAEQNB010000007.1"/>
</dbReference>
<evidence type="ECO:0000259" key="1">
    <source>
        <dbReference type="Pfam" id="PF12146"/>
    </source>
</evidence>
<dbReference type="InterPro" id="IPR022742">
    <property type="entry name" value="Hydrolase_4"/>
</dbReference>
<accession>A0ABS1JEQ0</accession>
<dbReference type="EMBL" id="JAEQNB010000007">
    <property type="protein sequence ID" value="MBL0388777.1"/>
    <property type="molecule type" value="Genomic_DNA"/>
</dbReference>
<feature type="domain" description="Serine aminopeptidase S33" evidence="1">
    <location>
        <begin position="21"/>
        <end position="257"/>
    </location>
</feature>
<evidence type="ECO:0000313" key="2">
    <source>
        <dbReference type="EMBL" id="MBL0388777.1"/>
    </source>
</evidence>
<proteinExistence type="predicted"/>
<dbReference type="Proteomes" id="UP000602284">
    <property type="component" value="Unassembled WGS sequence"/>
</dbReference>
<dbReference type="PANTHER" id="PTHR11614">
    <property type="entry name" value="PHOSPHOLIPASE-RELATED"/>
    <property type="match status" value="1"/>
</dbReference>
<dbReference type="InterPro" id="IPR051044">
    <property type="entry name" value="MAG_DAG_Lipase"/>
</dbReference>
<dbReference type="Pfam" id="PF12146">
    <property type="entry name" value="Hydrolase_4"/>
    <property type="match status" value="1"/>
</dbReference>
<evidence type="ECO:0000313" key="3">
    <source>
        <dbReference type="Proteomes" id="UP000602284"/>
    </source>
</evidence>
<protein>
    <submittedName>
        <fullName evidence="2">Lysophospholipase</fullName>
    </submittedName>
</protein>
<gene>
    <name evidence="2" type="ORF">JJB07_19430</name>
</gene>
<reference evidence="2 3" key="1">
    <citation type="submission" date="2021-01" db="EMBL/GenBank/DDBJ databases">
        <title>Tumebacillus sp. strain ITR2 16S ribosomal RNA gene Genome sequencing and assembly.</title>
        <authorList>
            <person name="Kang M."/>
        </authorList>
    </citation>
    <scope>NUCLEOTIDE SEQUENCE [LARGE SCALE GENOMIC DNA]</scope>
    <source>
        <strain evidence="2 3">ITR2</strain>
    </source>
</reference>
<keyword evidence="3" id="KW-1185">Reference proteome</keyword>
<comment type="caution">
    <text evidence="2">The sequence shown here is derived from an EMBL/GenBank/DDBJ whole genome shotgun (WGS) entry which is preliminary data.</text>
</comment>
<dbReference type="InterPro" id="IPR029058">
    <property type="entry name" value="AB_hydrolase_fold"/>
</dbReference>
<dbReference type="InterPro" id="IPR000073">
    <property type="entry name" value="AB_hydrolase_1"/>
</dbReference>
<name>A0ABS1JEQ0_9BACL</name>
<dbReference type="SUPFAM" id="SSF53474">
    <property type="entry name" value="alpha/beta-Hydrolases"/>
    <property type="match status" value="1"/>
</dbReference>